<dbReference type="Proteomes" id="UP000295278">
    <property type="component" value="Unassembled WGS sequence"/>
</dbReference>
<protein>
    <submittedName>
        <fullName evidence="2">Uncharacterized protein</fullName>
    </submittedName>
</protein>
<reference evidence="2 3" key="1">
    <citation type="submission" date="2019-03" db="EMBL/GenBank/DDBJ databases">
        <title>Flavobacterium AT-3-2 sp. nov., isolated from arctic soil.</title>
        <authorList>
            <person name="Chaudhary D.K."/>
        </authorList>
    </citation>
    <scope>NUCLEOTIDE SEQUENCE [LARGE SCALE GENOMIC DNA]</scope>
    <source>
        <strain evidence="2 3">AT-3-2</strain>
    </source>
</reference>
<name>A0A4R5AYD0_9FLAO</name>
<evidence type="ECO:0000313" key="2">
    <source>
        <dbReference type="EMBL" id="TDD77139.1"/>
    </source>
</evidence>
<gene>
    <name evidence="2" type="ORF">E0F89_05945</name>
</gene>
<keyword evidence="3" id="KW-1185">Reference proteome</keyword>
<keyword evidence="1" id="KW-0472">Membrane</keyword>
<accession>A0A4R5AYD0</accession>
<evidence type="ECO:0000313" key="3">
    <source>
        <dbReference type="Proteomes" id="UP000295278"/>
    </source>
</evidence>
<evidence type="ECO:0000256" key="1">
    <source>
        <dbReference type="SAM" id="Phobius"/>
    </source>
</evidence>
<feature type="transmembrane region" description="Helical" evidence="1">
    <location>
        <begin position="6"/>
        <end position="26"/>
    </location>
</feature>
<comment type="caution">
    <text evidence="2">The sequence shown here is derived from an EMBL/GenBank/DDBJ whole genome shotgun (WGS) entry which is preliminary data.</text>
</comment>
<dbReference type="AlphaFoldDB" id="A0A4R5AYD0"/>
<organism evidence="2 3">
    <name type="scientific">Flavobacterium caseinilyticum</name>
    <dbReference type="NCBI Taxonomy" id="2541732"/>
    <lineage>
        <taxon>Bacteria</taxon>
        <taxon>Pseudomonadati</taxon>
        <taxon>Bacteroidota</taxon>
        <taxon>Flavobacteriia</taxon>
        <taxon>Flavobacteriales</taxon>
        <taxon>Flavobacteriaceae</taxon>
        <taxon>Flavobacterium</taxon>
    </lineage>
</organism>
<keyword evidence="1" id="KW-0812">Transmembrane</keyword>
<keyword evidence="1" id="KW-1133">Transmembrane helix</keyword>
<dbReference type="OrthoDB" id="1349128at2"/>
<sequence length="202" mass="23284">MTNLKSIAAIVIFALIVICAGGWYVSNNVNKRLDKMNQDQIANQKQSIEEAKFFKFTFDQMKQYIAESEDLAEIIRNNKIKVDRIQNIQQQRLTYTDTIPFRADLQPVLAAINANNDITMPFRDSSACNPVEGTIKYINKQLSFDITKKEFKDTTTAIAYLERKKWKFLWFQTRLFGKLEGKAYLSSTCGVSETINITRVED</sequence>
<proteinExistence type="predicted"/>
<dbReference type="EMBL" id="SMFM01000002">
    <property type="protein sequence ID" value="TDD77139.1"/>
    <property type="molecule type" value="Genomic_DNA"/>
</dbReference>
<dbReference type="RefSeq" id="WP_131908935.1">
    <property type="nucleotide sequence ID" value="NZ_SMFM01000002.1"/>
</dbReference>